<sequence length="160" mass="19140">MEHINAMFANDYVEEENKSVSGAITEDELIEQFYNYLRENNIKEARRLLRTYNCFNKLNTRQLNKDYPLNGYKFTKRGDVLTLYKPIEKTDRETNKRESIEDIADRLEALEEQLREHTNKYEHDLITIRTQFKCNINKITEIKDSLNTVINVINQMLNQK</sequence>
<evidence type="ECO:0000313" key="3">
    <source>
        <dbReference type="Proteomes" id="UP001470230"/>
    </source>
</evidence>
<evidence type="ECO:0000313" key="2">
    <source>
        <dbReference type="EMBL" id="KAK8878692.1"/>
    </source>
</evidence>
<accession>A0ABR2JMR2</accession>
<organism evidence="2 3">
    <name type="scientific">Tritrichomonas musculus</name>
    <dbReference type="NCBI Taxonomy" id="1915356"/>
    <lineage>
        <taxon>Eukaryota</taxon>
        <taxon>Metamonada</taxon>
        <taxon>Parabasalia</taxon>
        <taxon>Tritrichomonadida</taxon>
        <taxon>Tritrichomonadidae</taxon>
        <taxon>Tritrichomonas</taxon>
    </lineage>
</organism>
<keyword evidence="3" id="KW-1185">Reference proteome</keyword>
<proteinExistence type="predicted"/>
<feature type="coiled-coil region" evidence="1">
    <location>
        <begin position="93"/>
        <end position="127"/>
    </location>
</feature>
<evidence type="ECO:0000256" key="1">
    <source>
        <dbReference type="SAM" id="Coils"/>
    </source>
</evidence>
<dbReference type="EMBL" id="JAPFFF010000011">
    <property type="protein sequence ID" value="KAK8878692.1"/>
    <property type="molecule type" value="Genomic_DNA"/>
</dbReference>
<gene>
    <name evidence="2" type="ORF">M9Y10_005472</name>
</gene>
<keyword evidence="1" id="KW-0175">Coiled coil</keyword>
<protein>
    <submittedName>
        <fullName evidence="2">Uncharacterized protein</fullName>
    </submittedName>
</protein>
<dbReference type="Proteomes" id="UP001470230">
    <property type="component" value="Unassembled WGS sequence"/>
</dbReference>
<name>A0ABR2JMR2_9EUKA</name>
<reference evidence="2 3" key="1">
    <citation type="submission" date="2024-04" db="EMBL/GenBank/DDBJ databases">
        <title>Tritrichomonas musculus Genome.</title>
        <authorList>
            <person name="Alves-Ferreira E."/>
            <person name="Grigg M."/>
            <person name="Lorenzi H."/>
            <person name="Galac M."/>
        </authorList>
    </citation>
    <scope>NUCLEOTIDE SEQUENCE [LARGE SCALE GENOMIC DNA]</scope>
    <source>
        <strain evidence="2 3">EAF2021</strain>
    </source>
</reference>
<comment type="caution">
    <text evidence="2">The sequence shown here is derived from an EMBL/GenBank/DDBJ whole genome shotgun (WGS) entry which is preliminary data.</text>
</comment>